<organism evidence="2">
    <name type="scientific">Loa loa</name>
    <name type="common">Eye worm</name>
    <name type="synonym">Filaria loa</name>
    <dbReference type="NCBI Taxonomy" id="7209"/>
    <lineage>
        <taxon>Eukaryota</taxon>
        <taxon>Metazoa</taxon>
        <taxon>Ecdysozoa</taxon>
        <taxon>Nematoda</taxon>
        <taxon>Chromadorea</taxon>
        <taxon>Rhabditida</taxon>
        <taxon>Spirurina</taxon>
        <taxon>Spiruromorpha</taxon>
        <taxon>Filarioidea</taxon>
        <taxon>Onchocercidae</taxon>
        <taxon>Loa</taxon>
    </lineage>
</organism>
<dbReference type="AlphaFoldDB" id="A0A1S0UN54"/>
<dbReference type="EMBL" id="JH712080">
    <property type="protein sequence ID" value="EJD76287.1"/>
    <property type="molecule type" value="Genomic_DNA"/>
</dbReference>
<gene>
    <name evidence="2" type="ORF">LOAG_16719</name>
</gene>
<sequence>MEKSGITENEADESDSLSDEPNYRKPLRRRSATVSPAAGTRFRHHSKSRRRSEMNLMAQKQASLLRRPDGSHVSPRYEHKDSLRKTNSMPSFEQTQQAHVDAIRQLLDLFPISPCNQSSSAHEVWQTHRQKLVPKMEESESEDDIINTDIEELRDAAQSIQSLQRVLKVPSESTNINGIFLY</sequence>
<feature type="compositionally biased region" description="Basic residues" evidence="1">
    <location>
        <begin position="41"/>
        <end position="50"/>
    </location>
</feature>
<dbReference type="KEGG" id="loa:LOAG_16719"/>
<dbReference type="GeneID" id="31251464"/>
<evidence type="ECO:0000313" key="2">
    <source>
        <dbReference type="EMBL" id="EJD76287.1"/>
    </source>
</evidence>
<proteinExistence type="predicted"/>
<accession>A0A1S0UN54</accession>
<feature type="compositionally biased region" description="Acidic residues" evidence="1">
    <location>
        <begin position="9"/>
        <end position="18"/>
    </location>
</feature>
<dbReference type="InParanoid" id="A0A1S0UN54"/>
<name>A0A1S0UN54_LOALO</name>
<reference evidence="2" key="1">
    <citation type="submission" date="2012-04" db="EMBL/GenBank/DDBJ databases">
        <title>The Genome Sequence of Loa loa.</title>
        <authorList>
            <consortium name="The Broad Institute Genome Sequencing Platform"/>
            <consortium name="Broad Institute Genome Sequencing Center for Infectious Disease"/>
            <person name="Nutman T.B."/>
            <person name="Fink D.L."/>
            <person name="Russ C."/>
            <person name="Young S."/>
            <person name="Zeng Q."/>
            <person name="Gargeya S."/>
            <person name="Alvarado L."/>
            <person name="Berlin A."/>
            <person name="Chapman S.B."/>
            <person name="Chen Z."/>
            <person name="Freedman E."/>
            <person name="Gellesch M."/>
            <person name="Goldberg J."/>
            <person name="Griggs A."/>
            <person name="Gujja S."/>
            <person name="Heilman E.R."/>
            <person name="Heiman D."/>
            <person name="Howarth C."/>
            <person name="Mehta T."/>
            <person name="Neiman D."/>
            <person name="Pearson M."/>
            <person name="Roberts A."/>
            <person name="Saif S."/>
            <person name="Shea T."/>
            <person name="Shenoy N."/>
            <person name="Sisk P."/>
            <person name="Stolte C."/>
            <person name="Sykes S."/>
            <person name="White J."/>
            <person name="Yandava C."/>
            <person name="Haas B."/>
            <person name="Henn M.R."/>
            <person name="Nusbaum C."/>
            <person name="Birren B."/>
        </authorList>
    </citation>
    <scope>NUCLEOTIDE SEQUENCE [LARGE SCALE GENOMIC DNA]</scope>
</reference>
<dbReference type="RefSeq" id="XP_020307097.1">
    <property type="nucleotide sequence ID" value="XM_020449369.1"/>
</dbReference>
<evidence type="ECO:0000256" key="1">
    <source>
        <dbReference type="SAM" id="MobiDB-lite"/>
    </source>
</evidence>
<feature type="compositionally biased region" description="Basic and acidic residues" evidence="1">
    <location>
        <begin position="66"/>
        <end position="84"/>
    </location>
</feature>
<protein>
    <submittedName>
        <fullName evidence="2">Uncharacterized protein</fullName>
    </submittedName>
</protein>
<dbReference type="CTD" id="31251464"/>
<feature type="region of interest" description="Disordered" evidence="1">
    <location>
        <begin position="1"/>
        <end position="87"/>
    </location>
</feature>
<dbReference type="OrthoDB" id="5872807at2759"/>